<dbReference type="GO" id="GO:0005324">
    <property type="term" value="F:long-chain fatty acid transmembrane transporter activity"/>
    <property type="evidence" value="ECO:0007669"/>
    <property type="project" value="TreeGrafter"/>
</dbReference>
<dbReference type="GO" id="GO:0005524">
    <property type="term" value="F:ATP binding"/>
    <property type="evidence" value="ECO:0007669"/>
    <property type="project" value="UniProtKB-KW"/>
</dbReference>
<keyword evidence="9" id="KW-0812">Transmembrane</keyword>
<evidence type="ECO:0000256" key="16">
    <source>
        <dbReference type="ARBA" id="ARBA00051585"/>
    </source>
</evidence>
<comment type="catalytic activity">
    <reaction evidence="16">
        <text>a very long-chain fatty acid + ATP + CoA = a very long-chain fatty acyl-CoA + AMP + diphosphate</text>
        <dbReference type="Rhea" id="RHEA:54536"/>
        <dbReference type="ChEBI" id="CHEBI:30616"/>
        <dbReference type="ChEBI" id="CHEBI:33019"/>
        <dbReference type="ChEBI" id="CHEBI:57287"/>
        <dbReference type="ChEBI" id="CHEBI:58950"/>
        <dbReference type="ChEBI" id="CHEBI:138261"/>
        <dbReference type="ChEBI" id="CHEBI:456215"/>
    </reaction>
</comment>
<comment type="caution">
    <text evidence="22">The sequence shown here is derived from an EMBL/GenBank/DDBJ whole genome shotgun (WGS) entry which is preliminary data.</text>
</comment>
<protein>
    <recommendedName>
        <fullName evidence="18">Very long-chain fatty acid transport protein</fullName>
    </recommendedName>
    <alternativeName>
        <fullName evidence="19">Very-long-chain acyl-CoA synthetase</fullName>
    </alternativeName>
</protein>
<dbReference type="GO" id="GO:0009898">
    <property type="term" value="C:cytoplasmic side of plasma membrane"/>
    <property type="evidence" value="ECO:0007669"/>
    <property type="project" value="TreeGrafter"/>
</dbReference>
<keyword evidence="15" id="KW-0576">Peroxisome</keyword>
<evidence type="ECO:0000256" key="8">
    <source>
        <dbReference type="ARBA" id="ARBA00022677"/>
    </source>
</evidence>
<evidence type="ECO:0000256" key="6">
    <source>
        <dbReference type="ARBA" id="ARBA00022475"/>
    </source>
</evidence>
<keyword evidence="7" id="KW-0436">Ligase</keyword>
<evidence type="ECO:0000256" key="1">
    <source>
        <dbReference type="ARBA" id="ARBA00004502"/>
    </source>
</evidence>
<dbReference type="Pfam" id="PF00501">
    <property type="entry name" value="AMP-binding"/>
    <property type="match status" value="1"/>
</dbReference>
<feature type="domain" description="AMP-dependent synthetase/ligase" evidence="20">
    <location>
        <begin position="59"/>
        <end position="431"/>
    </location>
</feature>
<keyword evidence="13" id="KW-0445">Lipid transport</keyword>
<evidence type="ECO:0000256" key="4">
    <source>
        <dbReference type="ARBA" id="ARBA00006432"/>
    </source>
</evidence>
<comment type="subcellular location">
    <subcellularLocation>
        <location evidence="3">Cell membrane</location>
        <topology evidence="3">Multi-pass membrane protein</topology>
    </subcellularLocation>
    <subcellularLocation>
        <location evidence="1">Lipid droplet</location>
    </subcellularLocation>
    <subcellularLocation>
        <location evidence="2">Peroxisome membrane</location>
        <topology evidence="2">Multi-pass membrane protein</topology>
    </subcellularLocation>
</comment>
<keyword evidence="11" id="KW-0067">ATP-binding</keyword>
<dbReference type="InterPro" id="IPR045851">
    <property type="entry name" value="AMP-bd_C_sf"/>
</dbReference>
<sequence length="626" mass="69845">MPIPLTLAAPAAVATAAYLNARLSFSYDVRLIGSVLKSQITNAIREKRETLNMFYQLENRATGNRANATFIVFEGKSYTYRETYDLVLKYGTWLKTQYGIKPKEIVAMDFMNSDRFVFLWFGIWAIGAKPAFINYNLAGKSLSHCVKSSTARLFFVDPEIQGSVEIVRADLSGVQIEVLTPALEIDIHSTIGIREPNDCRDGDKAFNMAALVFTSGTTGLPKPAIVSWAKFNVGSIIGSTWAGFEKSDVFYTCMPLYHSSAAILGFTATLSVGSAIAIGKKFSTKTFWPEVRASNATIIQYVGELCRYLLAAPPQIDPVTGANLDKALSVRMAYGNGLRPDVWNKFKERFNISIIAEFYSATEAASASWNYSKNDFSKGAIGRNGALGYLLLRKSWAPVELDWETETPFRDPKTGFCKRVQPGQPGEMLYKLNPNDIQKNFQGYFNNDKSTNSKIMRDVFVKGDAYFRTGDMIAWDNEGRTFFSDRIGDTFRWKSENVSTNEVSEALGNHPLVQEANVYGIELPHHDGRAGCVGIVLSSEPDERLLADIANHAKKTLPRFAVPLFLRLCREQPSTGTLKQQKHVVRSQGVDPAQTGDDELFWLKNGTYVRFIKKDWEELNGGMVKL</sequence>
<organism evidence="22 23">
    <name type="scientific">Calycina marina</name>
    <dbReference type="NCBI Taxonomy" id="1763456"/>
    <lineage>
        <taxon>Eukaryota</taxon>
        <taxon>Fungi</taxon>
        <taxon>Dikarya</taxon>
        <taxon>Ascomycota</taxon>
        <taxon>Pezizomycotina</taxon>
        <taxon>Leotiomycetes</taxon>
        <taxon>Helotiales</taxon>
        <taxon>Pezizellaceae</taxon>
        <taxon>Calycina</taxon>
    </lineage>
</organism>
<evidence type="ECO:0000256" key="19">
    <source>
        <dbReference type="ARBA" id="ARBA00078285"/>
    </source>
</evidence>
<name>A0A9P8CAY0_9HELO</name>
<evidence type="ECO:0000256" key="5">
    <source>
        <dbReference type="ARBA" id="ARBA00022448"/>
    </source>
</evidence>
<dbReference type="Gene3D" id="3.40.50.12780">
    <property type="entry name" value="N-terminal domain of ligase-like"/>
    <property type="match status" value="1"/>
</dbReference>
<dbReference type="EMBL" id="MU254661">
    <property type="protein sequence ID" value="KAG9239985.1"/>
    <property type="molecule type" value="Genomic_DNA"/>
</dbReference>
<evidence type="ECO:0000256" key="18">
    <source>
        <dbReference type="ARBA" id="ARBA00068795"/>
    </source>
</evidence>
<evidence type="ECO:0000256" key="12">
    <source>
        <dbReference type="ARBA" id="ARBA00022989"/>
    </source>
</evidence>
<keyword evidence="12" id="KW-1133">Transmembrane helix</keyword>
<evidence type="ECO:0000256" key="14">
    <source>
        <dbReference type="ARBA" id="ARBA00023136"/>
    </source>
</evidence>
<comment type="similarity">
    <text evidence="4">Belongs to the ATP-dependent AMP-binding enzyme family.</text>
</comment>
<dbReference type="PANTHER" id="PTHR43107">
    <property type="entry name" value="LONG-CHAIN FATTY ACID TRANSPORT PROTEIN"/>
    <property type="match status" value="1"/>
</dbReference>
<evidence type="ECO:0000256" key="13">
    <source>
        <dbReference type="ARBA" id="ARBA00023055"/>
    </source>
</evidence>
<keyword evidence="10" id="KW-0547">Nucleotide-binding</keyword>
<evidence type="ECO:0000259" key="21">
    <source>
        <dbReference type="Pfam" id="PF13193"/>
    </source>
</evidence>
<keyword evidence="5" id="KW-0813">Transport</keyword>
<keyword evidence="8" id="KW-0551">Lipid droplet</keyword>
<evidence type="ECO:0000313" key="22">
    <source>
        <dbReference type="EMBL" id="KAG9239985.1"/>
    </source>
</evidence>
<dbReference type="PANTHER" id="PTHR43107:SF15">
    <property type="entry name" value="FATTY ACID TRANSPORT PROTEIN 3, ISOFORM A"/>
    <property type="match status" value="1"/>
</dbReference>
<dbReference type="Pfam" id="PF13193">
    <property type="entry name" value="AMP-binding_C"/>
    <property type="match status" value="1"/>
</dbReference>
<dbReference type="InterPro" id="IPR025110">
    <property type="entry name" value="AMP-bd_C"/>
</dbReference>
<keyword evidence="14" id="KW-0472">Membrane</keyword>
<keyword evidence="6" id="KW-1003">Cell membrane</keyword>
<dbReference type="PROSITE" id="PS00455">
    <property type="entry name" value="AMP_BINDING"/>
    <property type="match status" value="1"/>
</dbReference>
<dbReference type="InterPro" id="IPR020845">
    <property type="entry name" value="AMP-binding_CS"/>
</dbReference>
<dbReference type="InterPro" id="IPR042099">
    <property type="entry name" value="ANL_N_sf"/>
</dbReference>
<evidence type="ECO:0000256" key="11">
    <source>
        <dbReference type="ARBA" id="ARBA00022840"/>
    </source>
</evidence>
<evidence type="ECO:0000256" key="17">
    <source>
        <dbReference type="ARBA" id="ARBA00060276"/>
    </source>
</evidence>
<evidence type="ECO:0000256" key="7">
    <source>
        <dbReference type="ARBA" id="ARBA00022598"/>
    </source>
</evidence>
<accession>A0A9P8CAY0</accession>
<reference evidence="22" key="1">
    <citation type="journal article" date="2021" name="IMA Fungus">
        <title>Genomic characterization of three marine fungi, including Emericellopsis atlantica sp. nov. with signatures of a generalist lifestyle and marine biomass degradation.</title>
        <authorList>
            <person name="Hagestad O.C."/>
            <person name="Hou L."/>
            <person name="Andersen J.H."/>
            <person name="Hansen E.H."/>
            <person name="Altermark B."/>
            <person name="Li C."/>
            <person name="Kuhnert E."/>
            <person name="Cox R.J."/>
            <person name="Crous P.W."/>
            <person name="Spatafora J.W."/>
            <person name="Lail K."/>
            <person name="Amirebrahimi M."/>
            <person name="Lipzen A."/>
            <person name="Pangilinan J."/>
            <person name="Andreopoulos W."/>
            <person name="Hayes R.D."/>
            <person name="Ng V."/>
            <person name="Grigoriev I.V."/>
            <person name="Jackson S.A."/>
            <person name="Sutton T.D.S."/>
            <person name="Dobson A.D.W."/>
            <person name="Rama T."/>
        </authorList>
    </citation>
    <scope>NUCLEOTIDE SEQUENCE</scope>
    <source>
        <strain evidence="22">TRa3180A</strain>
    </source>
</reference>
<dbReference type="GO" id="GO:0005811">
    <property type="term" value="C:lipid droplet"/>
    <property type="evidence" value="ECO:0007669"/>
    <property type="project" value="UniProtKB-SubCell"/>
</dbReference>
<dbReference type="FunFam" id="3.40.50.12780:FF:000019">
    <property type="entry name" value="Long-chain fatty acid transporter"/>
    <property type="match status" value="1"/>
</dbReference>
<evidence type="ECO:0000256" key="3">
    <source>
        <dbReference type="ARBA" id="ARBA00004651"/>
    </source>
</evidence>
<evidence type="ECO:0000256" key="9">
    <source>
        <dbReference type="ARBA" id="ARBA00022692"/>
    </source>
</evidence>
<gene>
    <name evidence="22" type="ORF">BJ878DRAFT_571412</name>
</gene>
<evidence type="ECO:0000256" key="2">
    <source>
        <dbReference type="ARBA" id="ARBA00004585"/>
    </source>
</evidence>
<keyword evidence="23" id="KW-1185">Reference proteome</keyword>
<dbReference type="Gene3D" id="3.30.300.30">
    <property type="match status" value="1"/>
</dbReference>
<proteinExistence type="inferred from homology"/>
<comment type="function">
    <text evidence="17">Acyl-CoA synthetase required for both the import of long chain fatty acids (LCFAs) (C14-C18) and the activation very long chain fatty acids (VLCFAs) (C20-C26) by esterification of the fatty acids into metabolically active CoA-thioesters for subsequent degradation or incorporation into phospholipids. The transport and fatty acyl-CoA synthetase activities are genetically separable and are thus independent activities. Esterifies VLCFAs in the peroxisome matrix. The VLCFAs are actively transported into peroxisomes by a PXA1-PXA2 heterodimeric transporter in the peroxisomal membrane.</text>
</comment>
<evidence type="ECO:0000259" key="20">
    <source>
        <dbReference type="Pfam" id="PF00501"/>
    </source>
</evidence>
<dbReference type="GO" id="GO:0044539">
    <property type="term" value="P:long-chain fatty acid import into cell"/>
    <property type="evidence" value="ECO:0007669"/>
    <property type="project" value="TreeGrafter"/>
</dbReference>
<dbReference type="SUPFAM" id="SSF56801">
    <property type="entry name" value="Acetyl-CoA synthetase-like"/>
    <property type="match status" value="1"/>
</dbReference>
<dbReference type="FunFam" id="3.30.300.30:FF:000020">
    <property type="entry name" value="Long-chain fatty acid transporter"/>
    <property type="match status" value="1"/>
</dbReference>
<feature type="domain" description="AMP-binding enzyme C-terminal" evidence="21">
    <location>
        <begin position="502"/>
        <end position="577"/>
    </location>
</feature>
<dbReference type="InterPro" id="IPR000873">
    <property type="entry name" value="AMP-dep_synth/lig_dom"/>
</dbReference>
<dbReference type="GO" id="GO:0004467">
    <property type="term" value="F:long-chain fatty acid-CoA ligase activity"/>
    <property type="evidence" value="ECO:0007669"/>
    <property type="project" value="TreeGrafter"/>
</dbReference>
<dbReference type="GO" id="GO:0005778">
    <property type="term" value="C:peroxisomal membrane"/>
    <property type="evidence" value="ECO:0007669"/>
    <property type="project" value="UniProtKB-SubCell"/>
</dbReference>
<dbReference type="OrthoDB" id="10253869at2759"/>
<evidence type="ECO:0000313" key="23">
    <source>
        <dbReference type="Proteomes" id="UP000887226"/>
    </source>
</evidence>
<dbReference type="Proteomes" id="UP000887226">
    <property type="component" value="Unassembled WGS sequence"/>
</dbReference>
<dbReference type="AlphaFoldDB" id="A0A9P8CAY0"/>
<evidence type="ECO:0000256" key="15">
    <source>
        <dbReference type="ARBA" id="ARBA00023140"/>
    </source>
</evidence>
<evidence type="ECO:0000256" key="10">
    <source>
        <dbReference type="ARBA" id="ARBA00022741"/>
    </source>
</evidence>